<gene>
    <name evidence="2" type="ORF">DR999_PMT12832</name>
</gene>
<dbReference type="AlphaFoldDB" id="A0A4D9EDH7"/>
<dbReference type="OrthoDB" id="8920197at2759"/>
<protein>
    <submittedName>
        <fullName evidence="2">SPRY domain-containing protein 3</fullName>
    </submittedName>
</protein>
<accession>A0A4D9EDH7</accession>
<feature type="region of interest" description="Disordered" evidence="1">
    <location>
        <begin position="1"/>
        <end position="39"/>
    </location>
</feature>
<dbReference type="Proteomes" id="UP000297703">
    <property type="component" value="Unassembled WGS sequence"/>
</dbReference>
<name>A0A4D9EDH7_9SAUR</name>
<sequence>MEHSGTAGVSTLPSEGRHSLQRTPIVLEVPGNTPSSFVTSDPAASCKAAICMPMEETPDSAADEAVYENAIHETQVGRKPNGYHC</sequence>
<proteinExistence type="predicted"/>
<reference evidence="2 3" key="1">
    <citation type="submission" date="2019-04" db="EMBL/GenBank/DDBJ databases">
        <title>Draft genome of the big-headed turtle Platysternon megacephalum.</title>
        <authorList>
            <person name="Gong S."/>
        </authorList>
    </citation>
    <scope>NUCLEOTIDE SEQUENCE [LARGE SCALE GENOMIC DNA]</scope>
    <source>
        <strain evidence="2">DO16091913</strain>
        <tissue evidence="2">Muscle</tissue>
    </source>
</reference>
<keyword evidence="3" id="KW-1185">Reference proteome</keyword>
<dbReference type="EMBL" id="QXTE01000131">
    <property type="protein sequence ID" value="TFK04614.1"/>
    <property type="molecule type" value="Genomic_DNA"/>
</dbReference>
<reference evidence="2 3" key="2">
    <citation type="submission" date="2019-04" db="EMBL/GenBank/DDBJ databases">
        <title>The genome sequence of big-headed turtle.</title>
        <authorList>
            <person name="Gong S."/>
        </authorList>
    </citation>
    <scope>NUCLEOTIDE SEQUENCE [LARGE SCALE GENOMIC DNA]</scope>
    <source>
        <strain evidence="2">DO16091913</strain>
        <tissue evidence="2">Muscle</tissue>
    </source>
</reference>
<evidence type="ECO:0000313" key="2">
    <source>
        <dbReference type="EMBL" id="TFK04614.1"/>
    </source>
</evidence>
<organism evidence="2 3">
    <name type="scientific">Platysternon megacephalum</name>
    <name type="common">big-headed turtle</name>
    <dbReference type="NCBI Taxonomy" id="55544"/>
    <lineage>
        <taxon>Eukaryota</taxon>
        <taxon>Metazoa</taxon>
        <taxon>Chordata</taxon>
        <taxon>Craniata</taxon>
        <taxon>Vertebrata</taxon>
        <taxon>Euteleostomi</taxon>
        <taxon>Archelosauria</taxon>
        <taxon>Testudinata</taxon>
        <taxon>Testudines</taxon>
        <taxon>Cryptodira</taxon>
        <taxon>Durocryptodira</taxon>
        <taxon>Testudinoidea</taxon>
        <taxon>Platysternidae</taxon>
        <taxon>Platysternon</taxon>
    </lineage>
</organism>
<comment type="caution">
    <text evidence="2">The sequence shown here is derived from an EMBL/GenBank/DDBJ whole genome shotgun (WGS) entry which is preliminary data.</text>
</comment>
<evidence type="ECO:0000313" key="3">
    <source>
        <dbReference type="Proteomes" id="UP000297703"/>
    </source>
</evidence>
<evidence type="ECO:0000256" key="1">
    <source>
        <dbReference type="SAM" id="MobiDB-lite"/>
    </source>
</evidence>